<evidence type="ECO:0000256" key="1">
    <source>
        <dbReference type="ARBA" id="ARBA00010751"/>
    </source>
</evidence>
<dbReference type="EMBL" id="JAGHKO010000001">
    <property type="protein sequence ID" value="MBO9199539.1"/>
    <property type="molecule type" value="Genomic_DNA"/>
</dbReference>
<name>A0ABS3YNW8_9BACT</name>
<dbReference type="SUPFAM" id="SSF117782">
    <property type="entry name" value="YbjQ-like"/>
    <property type="match status" value="1"/>
</dbReference>
<sequence>MANPKDVLVITTSSAEGLKIKRYLKPVSAHIVAGTNLFSDFLGGLTDVFGGRSHTYQKQLTSLYNEAIERIKYAAYEIGSNCIVGLNIDMDEISGKGKSMFMLTAVGTAVILEKGEAEKATMLKSDEKLENVGVDRINMLRNKRAIIEKAKSSILEINDDTWSFITTNQVDEVFPYLMKKFSEAISYDQTDPGISEKFYRQLIGYIDGLPEKNKLDLLYNGIKLEENDQIAFKLSQIIKELNLFEFNRIAEMLKSDNFQIQKRGVRIATYDRPFYSMHDKQDLQTIRTLLKDIFVERGKRSMKKQLLSSKEKEVWTCECGKTNDIDNDCSGCQQDIYGFKPKELKPGVADNYIEQKIELISEYVG</sequence>
<dbReference type="Gene3D" id="3.30.110.70">
    <property type="entry name" value="Hypothetical protein apc22750. Chain B"/>
    <property type="match status" value="1"/>
</dbReference>
<dbReference type="PANTHER" id="PTHR34068">
    <property type="entry name" value="UPF0145 PROTEIN YBJQ"/>
    <property type="match status" value="1"/>
</dbReference>
<evidence type="ECO:0000313" key="4">
    <source>
        <dbReference type="Proteomes" id="UP000677244"/>
    </source>
</evidence>
<organism evidence="3 4">
    <name type="scientific">Niastella soli</name>
    <dbReference type="NCBI Taxonomy" id="2821487"/>
    <lineage>
        <taxon>Bacteria</taxon>
        <taxon>Pseudomonadati</taxon>
        <taxon>Bacteroidota</taxon>
        <taxon>Chitinophagia</taxon>
        <taxon>Chitinophagales</taxon>
        <taxon>Chitinophagaceae</taxon>
        <taxon>Niastella</taxon>
    </lineage>
</organism>
<evidence type="ECO:0000256" key="2">
    <source>
        <dbReference type="HAMAP-Rule" id="MF_00338"/>
    </source>
</evidence>
<dbReference type="PANTHER" id="PTHR34068:SF1">
    <property type="entry name" value="UPF0145 PROTEIN YBJQ"/>
    <property type="match status" value="1"/>
</dbReference>
<protein>
    <recommendedName>
        <fullName evidence="2">UPF0145 protein J7I42_04630</fullName>
    </recommendedName>
</protein>
<dbReference type="Proteomes" id="UP000677244">
    <property type="component" value="Unassembled WGS sequence"/>
</dbReference>
<evidence type="ECO:0000313" key="3">
    <source>
        <dbReference type="EMBL" id="MBO9199539.1"/>
    </source>
</evidence>
<dbReference type="RefSeq" id="WP_209137599.1">
    <property type="nucleotide sequence ID" value="NZ_JAGHKO010000001.1"/>
</dbReference>
<comment type="caution">
    <text evidence="3">The sequence shown here is derived from an EMBL/GenBank/DDBJ whole genome shotgun (WGS) entry which is preliminary data.</text>
</comment>
<dbReference type="InterPro" id="IPR002765">
    <property type="entry name" value="UPF0145_YbjQ-like"/>
</dbReference>
<dbReference type="InterPro" id="IPR035439">
    <property type="entry name" value="UPF0145_dom_sf"/>
</dbReference>
<comment type="similarity">
    <text evidence="1 2">Belongs to the UPF0145 family.</text>
</comment>
<dbReference type="HAMAP" id="MF_00338">
    <property type="entry name" value="UPF0145"/>
    <property type="match status" value="1"/>
</dbReference>
<proteinExistence type="inferred from homology"/>
<dbReference type="Pfam" id="PF01906">
    <property type="entry name" value="YbjQ_1"/>
    <property type="match status" value="1"/>
</dbReference>
<keyword evidence="4" id="KW-1185">Reference proteome</keyword>
<gene>
    <name evidence="3" type="ORF">J7I42_04630</name>
</gene>
<reference evidence="3 4" key="1">
    <citation type="submission" date="2021-03" db="EMBL/GenBank/DDBJ databases">
        <title>Assistant Professor.</title>
        <authorList>
            <person name="Huq M.A."/>
        </authorList>
    </citation>
    <scope>NUCLEOTIDE SEQUENCE [LARGE SCALE GENOMIC DNA]</scope>
    <source>
        <strain evidence="3 4">MAH-29</strain>
    </source>
</reference>
<accession>A0ABS3YNW8</accession>